<dbReference type="GO" id="GO:0016168">
    <property type="term" value="F:chlorophyll binding"/>
    <property type="evidence" value="ECO:0007669"/>
    <property type="project" value="UniProtKB-KW"/>
</dbReference>
<organism evidence="6">
    <name type="scientific">Euglena gracilis</name>
    <dbReference type="NCBI Taxonomy" id="3039"/>
    <lineage>
        <taxon>Eukaryota</taxon>
        <taxon>Discoba</taxon>
        <taxon>Euglenozoa</taxon>
        <taxon>Euglenida</taxon>
        <taxon>Spirocuta</taxon>
        <taxon>Euglenophyceae</taxon>
        <taxon>Euglenales</taxon>
        <taxon>Euglenaceae</taxon>
        <taxon>Euglena</taxon>
    </lineage>
</organism>
<comment type="subcellular location">
    <subcellularLocation>
        <location evidence="1">Plastid</location>
        <location evidence="1">Chloroplast</location>
    </subcellularLocation>
</comment>
<protein>
    <submittedName>
        <fullName evidence="6">Chloroplast light-harvesting complex II protein</fullName>
    </submittedName>
</protein>
<dbReference type="GO" id="GO:0016020">
    <property type="term" value="C:membrane"/>
    <property type="evidence" value="ECO:0007669"/>
    <property type="project" value="InterPro"/>
</dbReference>
<feature type="non-terminal residue" evidence="6">
    <location>
        <position position="1"/>
    </location>
</feature>
<feature type="binding site" evidence="5">
    <location>
        <position position="514"/>
    </location>
    <ligand>
        <name>chlorophyll a</name>
        <dbReference type="ChEBI" id="CHEBI:58416"/>
        <label>1</label>
    </ligand>
</feature>
<evidence type="ECO:0000256" key="5">
    <source>
        <dbReference type="PIRSR" id="PIRSR601344-1"/>
    </source>
</evidence>
<sequence length="562" mass="60499">PEVFGNLGIAQLPAWYEAGAVANTGSLDYLGNPNLVHASNVPLIFFTTLLLFLPIEAWRWNGQIAPDAKSKEWTTYPGGPFDPLKLGASPELKLKEIKNGRLAMVGMFGFWAQSYVTGEGPLANLAAHLADPAHNNLLNTVAMFAASGEKRPTWFPGAEAPTWLTGEYPGDRGFDPFGLAKDPADFAKFRDSEVFHGRWAMLGLVGCLVPEVFGNLGIAQLPAWYDAATVANTSNLDYLGNPNLVHASNVSFIALSTLLLMGPVEAWRWNGALASEAKSAERTTYPGGPFDPLKLGASPELKLKEIKNGRLAMVGMFGFWAQSYVTGEGPLANLAAHLADPAHNNLLNTVAMFAASGEKRPTWFPGAEAPAWLTGEYPGDRGFDPLGLAKDPEDFAKNRDSEVYHGRWAMLGLVGCLVPEVFGNLGIAQLPAWYEAGAVANTGSLDYLGNPNLVHASNVPLIFFTTLLLFLPIEAWRWNGQIAPEAKSAERTTYPGGPFDPLKLGASPELKLKEIKNGRLAMVGMFGFWAQSYVTGEGPLANLAAHLADPAHNNLLNTVAVF</sequence>
<feature type="binding site" evidence="5">
    <location>
        <position position="513"/>
    </location>
    <ligand>
        <name>chlorophyll a</name>
        <dbReference type="ChEBI" id="CHEBI:58416"/>
        <label>1</label>
    </ligand>
</feature>
<keyword evidence="5" id="KW-0157">Chromophore</keyword>
<proteinExistence type="evidence at transcript level"/>
<keyword evidence="2" id="KW-0150">Chloroplast</keyword>
<feature type="binding site" evidence="5">
    <location>
        <position position="519"/>
    </location>
    <ligand>
        <name>chlorophyll a</name>
        <dbReference type="ChEBI" id="CHEBI:58416"/>
        <label>1</label>
    </ligand>
</feature>
<feature type="binding site" description="axial binding residue" evidence="5">
    <location>
        <position position="454"/>
    </location>
    <ligand>
        <name>chlorophyll b</name>
        <dbReference type="ChEBI" id="CHEBI:61721"/>
        <label>1</label>
    </ligand>
    <ligandPart>
        <name>Mg</name>
        <dbReference type="ChEBI" id="CHEBI:25107"/>
    </ligandPart>
</feature>
<dbReference type="InterPro" id="IPR001344">
    <property type="entry name" value="Chloro_AB-bd_pln"/>
</dbReference>
<feature type="binding site" evidence="5">
    <location>
        <position position="517"/>
    </location>
    <ligand>
        <name>chlorophyll a</name>
        <dbReference type="ChEBI" id="CHEBI:58416"/>
        <label>1</label>
    </ligand>
</feature>
<evidence type="ECO:0000256" key="3">
    <source>
        <dbReference type="ARBA" id="ARBA00022531"/>
    </source>
</evidence>
<feature type="binding site" evidence="5">
    <location>
        <position position="448"/>
    </location>
    <ligand>
        <name>chlorophyll a</name>
        <dbReference type="ChEBI" id="CHEBI:58416"/>
        <label>1</label>
    </ligand>
</feature>
<feature type="binding site" evidence="5">
    <location>
        <position position="531"/>
    </location>
    <ligand>
        <name>chlorophyll a</name>
        <dbReference type="ChEBI" id="CHEBI:58416"/>
        <label>1</label>
    </ligand>
</feature>
<feature type="binding site" description="axial binding residue" evidence="5">
    <location>
        <position position="407"/>
    </location>
    <ligand>
        <name>chlorophyll b</name>
        <dbReference type="ChEBI" id="CHEBI:61721"/>
        <label>1</label>
    </ligand>
    <ligandPart>
        <name>Mg</name>
        <dbReference type="ChEBI" id="CHEBI:25107"/>
    </ligandPart>
</feature>
<dbReference type="GO" id="GO:0009507">
    <property type="term" value="C:chloroplast"/>
    <property type="evidence" value="ECO:0007669"/>
    <property type="project" value="UniProtKB-SubCell"/>
</dbReference>
<keyword evidence="3" id="KW-0602">Photosynthesis</keyword>
<evidence type="ECO:0000313" key="6">
    <source>
        <dbReference type="EMBL" id="ABW06957.1"/>
    </source>
</evidence>
<gene>
    <name evidence="6" type="primary">Lhcbm10</name>
</gene>
<dbReference type="AlphaFoldDB" id="A8HPH1"/>
<dbReference type="PANTHER" id="PTHR21649">
    <property type="entry name" value="CHLOROPHYLL A/B BINDING PROTEIN"/>
    <property type="match status" value="1"/>
</dbReference>
<dbReference type="EMBL" id="EU124885">
    <property type="protein sequence ID" value="ABW06957.1"/>
    <property type="molecule type" value="mRNA"/>
</dbReference>
<keyword evidence="5" id="KW-0148">Chlorophyll</keyword>
<dbReference type="GO" id="GO:0009765">
    <property type="term" value="P:photosynthesis, light harvesting"/>
    <property type="evidence" value="ECO:0007669"/>
    <property type="project" value="InterPro"/>
</dbReference>
<dbReference type="Pfam" id="PF00504">
    <property type="entry name" value="Chloroa_b-bind"/>
    <property type="match status" value="3"/>
</dbReference>
<feature type="binding site" evidence="5">
    <location>
        <position position="546"/>
    </location>
    <ligand>
        <name>chlorophyll a</name>
        <dbReference type="ChEBI" id="CHEBI:58416"/>
        <label>1</label>
    </ligand>
</feature>
<evidence type="ECO:0000256" key="2">
    <source>
        <dbReference type="ARBA" id="ARBA00022528"/>
    </source>
</evidence>
<feature type="binding site" evidence="5">
    <location>
        <position position="405"/>
    </location>
    <ligand>
        <name>chlorophyll a</name>
        <dbReference type="ChEBI" id="CHEBI:58416"/>
        <label>1</label>
    </ligand>
</feature>
<feature type="binding site" description="axial binding residue" evidence="5">
    <location>
        <position position="474"/>
    </location>
    <ligand>
        <name>chlorophyll b</name>
        <dbReference type="ChEBI" id="CHEBI:61721"/>
        <label>1</label>
    </ligand>
    <ligandPart>
        <name>Mg</name>
        <dbReference type="ChEBI" id="CHEBI:25107"/>
    </ligandPart>
</feature>
<accession>A8HPH1</accession>
<dbReference type="SUPFAM" id="SSF103511">
    <property type="entry name" value="Chlorophyll a-b binding protein"/>
    <property type="match status" value="3"/>
</dbReference>
<keyword evidence="4" id="KW-0934">Plastid</keyword>
<dbReference type="InterPro" id="IPR022796">
    <property type="entry name" value="Chloroa_b-bind"/>
</dbReference>
<name>A8HPH1_EUGGR</name>
<reference evidence="6" key="1">
    <citation type="journal article" date="2008" name="Mol. Biol. Evol.">
        <title>Euglena light-harvesting complexes are encoded by multifarious polyprotein mRNAs that evolve in concert.</title>
        <authorList>
            <person name="Koziol A.G."/>
            <person name="Durnford D.G."/>
        </authorList>
    </citation>
    <scope>NUCLEOTIDE SEQUENCE</scope>
</reference>
<feature type="binding site" evidence="5">
    <location>
        <position position="402"/>
    </location>
    <ligand>
        <name>chlorophyll a</name>
        <dbReference type="ChEBI" id="CHEBI:58416"/>
        <label>1</label>
    </ligand>
</feature>
<evidence type="ECO:0000256" key="1">
    <source>
        <dbReference type="ARBA" id="ARBA00004229"/>
    </source>
</evidence>
<evidence type="ECO:0000256" key="4">
    <source>
        <dbReference type="ARBA" id="ARBA00022640"/>
    </source>
</evidence>
<dbReference type="Gene3D" id="1.10.3460.10">
    <property type="entry name" value="Chlorophyll a/b binding protein domain"/>
    <property type="match status" value="3"/>
</dbReference>